<feature type="signal peptide" evidence="1">
    <location>
        <begin position="1"/>
        <end position="33"/>
    </location>
</feature>
<name>A0A432Z9C2_9GAMM</name>
<evidence type="ECO:0000313" key="3">
    <source>
        <dbReference type="Proteomes" id="UP000287022"/>
    </source>
</evidence>
<dbReference type="InterPro" id="IPR028974">
    <property type="entry name" value="TSP_type-3_rpt"/>
</dbReference>
<accession>A0A432Z9C2</accession>
<dbReference type="GO" id="GO:0005509">
    <property type="term" value="F:calcium ion binding"/>
    <property type="evidence" value="ECO:0007669"/>
    <property type="project" value="InterPro"/>
</dbReference>
<proteinExistence type="predicted"/>
<protein>
    <submittedName>
        <fullName evidence="2">Uncharacterized protein</fullName>
    </submittedName>
</protein>
<feature type="chain" id="PRO_5018980297" evidence="1">
    <location>
        <begin position="34"/>
        <end position="313"/>
    </location>
</feature>
<comment type="caution">
    <text evidence="2">The sequence shown here is derived from an EMBL/GenBank/DDBJ whole genome shotgun (WGS) entry which is preliminary data.</text>
</comment>
<dbReference type="STRING" id="1122124.GCA_000423165_00601"/>
<dbReference type="AlphaFoldDB" id="A0A432Z9C2"/>
<reference evidence="3" key="1">
    <citation type="journal article" date="2018" name="Front. Microbiol.">
        <title>Genome-Based Analysis Reveals the Taxonomy and Diversity of the Family Idiomarinaceae.</title>
        <authorList>
            <person name="Liu Y."/>
            <person name="Lai Q."/>
            <person name="Shao Z."/>
        </authorList>
    </citation>
    <scope>NUCLEOTIDE SEQUENCE [LARGE SCALE GENOMIC DNA]</scope>
    <source>
        <strain evidence="3">c121</strain>
    </source>
</reference>
<dbReference type="SUPFAM" id="SSF103647">
    <property type="entry name" value="TSP type-3 repeat"/>
    <property type="match status" value="1"/>
</dbReference>
<sequence length="313" mass="34685">MLAANLFNQGTFVMLKPLSVAVAALSLSTSVFAQAPSEIPSITLTTEGPVTSMRPHVASQELSPAHDRVARIKVEIELRTDRELTPWQVDNYSQYDASVLSYKATFFDDAGDIVELGYPEVFQANIDDQVYADEQVFEDDYTGAWMNSEYVQNDQYYSSRLIINSPNEILHFVDGNLRIKEVLPEQPSYYASALLNGESNQFIWYYFSTDFLVYGAQLVDADGDGIADADDQCPATLEGDTVWFDGVNSGVTNHVDANGCAISDHYASCEAEAQSGGLMGYSGPSYCETQMGYQLYRAGLIDYTELRMLRNAL</sequence>
<keyword evidence="3" id="KW-1185">Reference proteome</keyword>
<evidence type="ECO:0000256" key="1">
    <source>
        <dbReference type="SAM" id="SignalP"/>
    </source>
</evidence>
<evidence type="ECO:0000313" key="2">
    <source>
        <dbReference type="EMBL" id="RUO74508.1"/>
    </source>
</evidence>
<gene>
    <name evidence="2" type="ORF">CWI80_03975</name>
</gene>
<dbReference type="Proteomes" id="UP000287022">
    <property type="component" value="Unassembled WGS sequence"/>
</dbReference>
<organism evidence="2 3">
    <name type="scientific">Pseudidiomarina sediminum</name>
    <dbReference type="NCBI Taxonomy" id="431675"/>
    <lineage>
        <taxon>Bacteria</taxon>
        <taxon>Pseudomonadati</taxon>
        <taxon>Pseudomonadota</taxon>
        <taxon>Gammaproteobacteria</taxon>
        <taxon>Alteromonadales</taxon>
        <taxon>Idiomarinaceae</taxon>
        <taxon>Pseudidiomarina</taxon>
    </lineage>
</organism>
<dbReference type="EMBL" id="PIQE01000001">
    <property type="protein sequence ID" value="RUO74508.1"/>
    <property type="molecule type" value="Genomic_DNA"/>
</dbReference>
<keyword evidence="1" id="KW-0732">Signal</keyword>